<evidence type="ECO:0000259" key="4">
    <source>
        <dbReference type="Pfam" id="PF04213"/>
    </source>
</evidence>
<name>A0A939DZU9_9CORY</name>
<keyword evidence="6" id="KW-1185">Reference proteome</keyword>
<feature type="region of interest" description="Disordered" evidence="1">
    <location>
        <begin position="582"/>
        <end position="629"/>
    </location>
</feature>
<dbReference type="PROSITE" id="PS51257">
    <property type="entry name" value="PROKAR_LIPOPROTEIN"/>
    <property type="match status" value="1"/>
</dbReference>
<dbReference type="Pfam" id="PF04213">
    <property type="entry name" value="HtaA"/>
    <property type="match status" value="2"/>
</dbReference>
<dbReference type="InterPro" id="IPR007331">
    <property type="entry name" value="Htaa"/>
</dbReference>
<feature type="compositionally biased region" description="Gly residues" evidence="1">
    <location>
        <begin position="239"/>
        <end position="260"/>
    </location>
</feature>
<sequence length="692" mass="68902">MTIHDRPARRVAAAVGGVAACAAVSVVPLIGASPAVAADASCDTKHIAVTAGQFSWAFKETYLNYVPKTGQITAGDGADFNGSSFTNQATNDLSPIDSDSAGDIAFKGEWHFQAHPAMKDKSKFVLDTKLTNFHLKVSGDQATMYVDAVSRPATEMRIDADPTPFQDYKNIKLATFTMSPAANFGGSWQSTSTQAVIADEANKELFANYYQGENKNLAQITVNVTVDPEKCGKKPALFGGSGSSGGSGASGGGSGGSGSGTAAGPVWDFANDVNDRLVLANKMMDNTGKFMDNMDKLSERFRKDNAKLRGVDTEKADGQAADNAATAGASAGAGQAAPSAPAPGAASGASVSAPSGATAAAGVSAAPPSGGVSVGGGTPAPAAAAAGGATCDASSQPVEKSLMNWSVKDSFLTYITGSIARGRFETNNVGYNNSRFVFGARSGSVDAAAKSGQIAYGGSIHFTGHEGVLDMTIGSPVIQFNGTSGKLIANVQSSDMSGKKTDHGNVEFADLALSKLDINGNTLTLEGVPALTQTGVKAFADFYTVGQELAPISISAQLGAAGDCAAGGSGAATGVPVGAGGDPAGGADSTGADNGGGMDGAADAGALGSVNSEDQNKNPDSTSGGGSSFKIKSIGGKAVDGDGSDDVKAAGQQVRAAGVGMNVSPVSAALLVLACFVVAGAALTSFATKNPA</sequence>
<feature type="compositionally biased region" description="Low complexity" evidence="1">
    <location>
        <begin position="324"/>
        <end position="353"/>
    </location>
</feature>
<accession>A0A939DZU9</accession>
<keyword evidence="2" id="KW-0472">Membrane</keyword>
<feature type="domain" description="Htaa" evidence="4">
    <location>
        <begin position="52"/>
        <end position="222"/>
    </location>
</feature>
<protein>
    <submittedName>
        <fullName evidence="5">HtaA domain-containing protein</fullName>
    </submittedName>
</protein>
<organism evidence="5 6">
    <name type="scientific">Corynebacterium mendelii</name>
    <dbReference type="NCBI Taxonomy" id="2765362"/>
    <lineage>
        <taxon>Bacteria</taxon>
        <taxon>Bacillati</taxon>
        <taxon>Actinomycetota</taxon>
        <taxon>Actinomycetes</taxon>
        <taxon>Mycobacteriales</taxon>
        <taxon>Corynebacteriaceae</taxon>
        <taxon>Corynebacterium</taxon>
    </lineage>
</organism>
<feature type="transmembrane region" description="Helical" evidence="2">
    <location>
        <begin position="668"/>
        <end position="687"/>
    </location>
</feature>
<gene>
    <name evidence="5" type="ORF">JZY06_05545</name>
</gene>
<keyword evidence="2" id="KW-1133">Transmembrane helix</keyword>
<comment type="caution">
    <text evidence="5">The sequence shown here is derived from an EMBL/GenBank/DDBJ whole genome shotgun (WGS) entry which is preliminary data.</text>
</comment>
<dbReference type="EMBL" id="JAFLEQ010000008">
    <property type="protein sequence ID" value="MBN9644083.1"/>
    <property type="molecule type" value="Genomic_DNA"/>
</dbReference>
<feature type="signal peptide" evidence="3">
    <location>
        <begin position="1"/>
        <end position="37"/>
    </location>
</feature>
<feature type="region of interest" description="Disordered" evidence="1">
    <location>
        <begin position="235"/>
        <end position="260"/>
    </location>
</feature>
<feature type="chain" id="PRO_5036883844" evidence="3">
    <location>
        <begin position="38"/>
        <end position="692"/>
    </location>
</feature>
<evidence type="ECO:0000313" key="5">
    <source>
        <dbReference type="EMBL" id="MBN9644083.1"/>
    </source>
</evidence>
<evidence type="ECO:0000256" key="2">
    <source>
        <dbReference type="SAM" id="Phobius"/>
    </source>
</evidence>
<keyword evidence="3" id="KW-0732">Signal</keyword>
<evidence type="ECO:0000256" key="1">
    <source>
        <dbReference type="SAM" id="MobiDB-lite"/>
    </source>
</evidence>
<evidence type="ECO:0000313" key="6">
    <source>
        <dbReference type="Proteomes" id="UP000664332"/>
    </source>
</evidence>
<dbReference type="RefSeq" id="WP_207118988.1">
    <property type="nucleotide sequence ID" value="NZ_JAFLEQ010000008.1"/>
</dbReference>
<proteinExistence type="predicted"/>
<evidence type="ECO:0000256" key="3">
    <source>
        <dbReference type="SAM" id="SignalP"/>
    </source>
</evidence>
<reference evidence="5" key="1">
    <citation type="submission" date="2021-03" db="EMBL/GenBank/DDBJ databases">
        <authorList>
            <person name="Sun Q."/>
        </authorList>
    </citation>
    <scope>NUCLEOTIDE SEQUENCE</scope>
    <source>
        <strain evidence="5">CCM 8862</strain>
    </source>
</reference>
<dbReference type="Proteomes" id="UP000664332">
    <property type="component" value="Unassembled WGS sequence"/>
</dbReference>
<dbReference type="AlphaFoldDB" id="A0A939DZU9"/>
<feature type="compositionally biased region" description="Basic and acidic residues" evidence="1">
    <location>
        <begin position="308"/>
        <end position="317"/>
    </location>
</feature>
<keyword evidence="2" id="KW-0812">Transmembrane</keyword>
<feature type="region of interest" description="Disordered" evidence="1">
    <location>
        <begin position="308"/>
        <end position="353"/>
    </location>
</feature>
<feature type="domain" description="Htaa" evidence="4">
    <location>
        <begin position="403"/>
        <end position="555"/>
    </location>
</feature>